<dbReference type="RefSeq" id="WP_382208823.1">
    <property type="nucleotide sequence ID" value="NZ_JBHSZH010000003.1"/>
</dbReference>
<keyword evidence="2" id="KW-1185">Reference proteome</keyword>
<sequence>MDIDDPNFKPLTNIYSLVSNAVTGRDVETVIVDGNLLMHDNDIETMDEEAVFREVDEALERYTDETDWEITLTGSKRPGTISNVRDLPKRGPAHLVGRLAYQSIKDHLPL</sequence>
<organism evidence="1 2">
    <name type="scientific">Halorussus caseinilyticus</name>
    <dbReference type="NCBI Taxonomy" id="3034025"/>
    <lineage>
        <taxon>Archaea</taxon>
        <taxon>Methanobacteriati</taxon>
        <taxon>Methanobacteriota</taxon>
        <taxon>Stenosarchaea group</taxon>
        <taxon>Halobacteria</taxon>
        <taxon>Halobacteriales</taxon>
        <taxon>Haladaptataceae</taxon>
        <taxon>Halorussus</taxon>
    </lineage>
</organism>
<name>A0ABD5WHW6_9EURY</name>
<evidence type="ECO:0000313" key="2">
    <source>
        <dbReference type="Proteomes" id="UP001596407"/>
    </source>
</evidence>
<proteinExistence type="predicted"/>
<gene>
    <name evidence="1" type="ORF">ACFQJ6_03345</name>
</gene>
<dbReference type="InterPro" id="IPR011059">
    <property type="entry name" value="Metal-dep_hydrolase_composite"/>
</dbReference>
<dbReference type="EMBL" id="JBHSZH010000003">
    <property type="protein sequence ID" value="MFC7079325.1"/>
    <property type="molecule type" value="Genomic_DNA"/>
</dbReference>
<dbReference type="AlphaFoldDB" id="A0ABD5WHW6"/>
<dbReference type="Gene3D" id="2.30.40.10">
    <property type="entry name" value="Urease, subunit C, domain 1"/>
    <property type="match status" value="1"/>
</dbReference>
<accession>A0ABD5WHW6</accession>
<comment type="caution">
    <text evidence="1">The sequence shown here is derived from an EMBL/GenBank/DDBJ whole genome shotgun (WGS) entry which is preliminary data.</text>
</comment>
<reference evidence="1 2" key="1">
    <citation type="journal article" date="2019" name="Int. J. Syst. Evol. Microbiol.">
        <title>The Global Catalogue of Microorganisms (GCM) 10K type strain sequencing project: providing services to taxonomists for standard genome sequencing and annotation.</title>
        <authorList>
            <consortium name="The Broad Institute Genomics Platform"/>
            <consortium name="The Broad Institute Genome Sequencing Center for Infectious Disease"/>
            <person name="Wu L."/>
            <person name="Ma J."/>
        </authorList>
    </citation>
    <scope>NUCLEOTIDE SEQUENCE [LARGE SCALE GENOMIC DNA]</scope>
    <source>
        <strain evidence="1 2">DT72</strain>
    </source>
</reference>
<evidence type="ECO:0000313" key="1">
    <source>
        <dbReference type="EMBL" id="MFC7079325.1"/>
    </source>
</evidence>
<dbReference type="SUPFAM" id="SSF51338">
    <property type="entry name" value="Composite domain of metallo-dependent hydrolases"/>
    <property type="match status" value="1"/>
</dbReference>
<dbReference type="Proteomes" id="UP001596407">
    <property type="component" value="Unassembled WGS sequence"/>
</dbReference>
<protein>
    <submittedName>
        <fullName evidence="1">Uncharacterized protein</fullName>
    </submittedName>
</protein>